<name>A0AAX4P378_9CHLO</name>
<evidence type="ECO:0000256" key="11">
    <source>
        <dbReference type="ARBA" id="ARBA00047912"/>
    </source>
</evidence>
<protein>
    <submittedName>
        <fullName evidence="14">Sodium/hydrogen exchanger</fullName>
    </submittedName>
</protein>
<evidence type="ECO:0000256" key="12">
    <source>
        <dbReference type="SAM" id="Phobius"/>
    </source>
</evidence>
<dbReference type="InterPro" id="IPR018422">
    <property type="entry name" value="Cation/H_exchanger_CPA1"/>
</dbReference>
<evidence type="ECO:0000256" key="8">
    <source>
        <dbReference type="ARBA" id="ARBA00023136"/>
    </source>
</evidence>
<feature type="transmembrane region" description="Helical" evidence="12">
    <location>
        <begin position="95"/>
        <end position="111"/>
    </location>
</feature>
<evidence type="ECO:0000256" key="4">
    <source>
        <dbReference type="ARBA" id="ARBA00022692"/>
    </source>
</evidence>
<comment type="catalytic activity">
    <reaction evidence="11">
        <text>K(+)(in) + H(+)(out) = K(+)(out) + H(+)(in)</text>
        <dbReference type="Rhea" id="RHEA:29467"/>
        <dbReference type="ChEBI" id="CHEBI:15378"/>
        <dbReference type="ChEBI" id="CHEBI:29103"/>
    </reaction>
</comment>
<keyword evidence="4 12" id="KW-0812">Transmembrane</keyword>
<dbReference type="GO" id="GO:0098719">
    <property type="term" value="P:sodium ion import across plasma membrane"/>
    <property type="evidence" value="ECO:0007669"/>
    <property type="project" value="TreeGrafter"/>
</dbReference>
<evidence type="ECO:0000313" key="15">
    <source>
        <dbReference type="Proteomes" id="UP001472866"/>
    </source>
</evidence>
<feature type="transmembrane region" description="Helical" evidence="12">
    <location>
        <begin position="319"/>
        <end position="341"/>
    </location>
</feature>
<dbReference type="PANTHER" id="PTHR10110">
    <property type="entry name" value="SODIUM/HYDROGEN EXCHANGER"/>
    <property type="match status" value="1"/>
</dbReference>
<dbReference type="GO" id="GO:0015386">
    <property type="term" value="F:potassium:proton antiporter activity"/>
    <property type="evidence" value="ECO:0007669"/>
    <property type="project" value="TreeGrafter"/>
</dbReference>
<dbReference type="GO" id="GO:0005886">
    <property type="term" value="C:plasma membrane"/>
    <property type="evidence" value="ECO:0007669"/>
    <property type="project" value="UniProtKB-SubCell"/>
</dbReference>
<dbReference type="GO" id="GO:0015385">
    <property type="term" value="F:sodium:proton antiporter activity"/>
    <property type="evidence" value="ECO:0007669"/>
    <property type="project" value="InterPro"/>
</dbReference>
<dbReference type="Proteomes" id="UP001472866">
    <property type="component" value="Chromosome 03"/>
</dbReference>
<keyword evidence="7" id="KW-0406">Ion transport</keyword>
<accession>A0AAX4P378</accession>
<evidence type="ECO:0000259" key="13">
    <source>
        <dbReference type="Pfam" id="PF00999"/>
    </source>
</evidence>
<keyword evidence="6" id="KW-0915">Sodium</keyword>
<feature type="transmembrane region" description="Helical" evidence="12">
    <location>
        <begin position="199"/>
        <end position="220"/>
    </location>
</feature>
<keyword evidence="15" id="KW-1185">Reference proteome</keyword>
<feature type="transmembrane region" description="Helical" evidence="12">
    <location>
        <begin position="492"/>
        <end position="514"/>
    </location>
</feature>
<feature type="transmembrane region" description="Helical" evidence="12">
    <location>
        <begin position="520"/>
        <end position="542"/>
    </location>
</feature>
<sequence length="1159" mass="129367">MDSQEEQEEKPFEVEADAECFESSQDLVHEIFRVDGGRKFAGFTNTSVLYSHTYEISYETACEDSCFACAAQVTFANRVKKDGKWIAVPGTGQDAIFFVFFALLVGALLAAEWRWRWRFPRVRRFLEALPKFPHTIAVMLMGGLCYAITYFVNMKAVSNAFSVWVSLNPPELLFYGFLPILLFDAAMRSQWFYLKRLLLIILTFAFVVVVCNTLIFGILIQHVVVPLAESVGSVGLSNPTEIGWTLSHGFTLGAVLGSTDPVSVISFMEQYNAPAVYQTIIGGESLFNDASAYILFNAFLLSGLDSFPVPSPAEIAYEVLWAASIGTLIGCLSGLALTMILKSLGRNSDGTQTELEVAFTVSFAFLSFWIAQETLNASGPVAVTVCGLWMSATGLSSGGARDKLLSFWQTLTFISNALLFFFSGVLSISLLISEIDEVKLKAREVSPIGFFLAAVVPLPVIYSFQFLLRGFWILLLIPFMRRLDIKIDLKKAVFLNFAALRGAVNLAMVLIVAVMPRTELAVSVKFFLVIWSTAFVLMTLFINAPLIPFFMKSAGLVGQGSRLTKMMMKTARAQLFRFTLDTVRSLEHDPYLIDCDMSVLLRDIEESIRLDDEYLRGQKVEEKQLARCTTKLSKAQQAQTGLGHVYFFNAGDRLDLLMRHSYEFPKEEPSEEDSPKQEFDEYRNMVLNLKAAGIHTLGALSDTDARESPVEVTSPVAVRVKNWICWWNGDGDGESVAEACPVKEELRIKFLSALQRDFRSERMKGSITPAELQRMEELCDEASHTAMRHPISLLRVPTKGWKWTRRLRMRLALSTSLSLHKSLCKIMKAGSSWIDGHPDFLQELRTELGKIERFVKNVRVEDPDLLQEVATNRGKRQVDAAMNRFIKSLQNSGLITDTQAERLGGGSTYLRMSKRRWSMMDVLQGLVFFRLLSAPSQGLLRNMFVVQSMQRKESLPVEGNIVIIIHGVAVRVMESGRALVGRGHVLGCTSLLKGAYAYSEQVKIAVISKTELETFLQAEHGSYSARSEYYRAAAASVLDAKMREEADTTSTVASAIEEEAGGDIVQDIERVLKESKSHKIMDRCLHLLASLETTEVLILSEGDSIVQQSNIVLVTGRLEDCKQMGGELYKGTAVIFHKSRRYLCAAENNTVLVVYSPDT</sequence>
<feature type="transmembrane region" description="Helical" evidence="12">
    <location>
        <begin position="132"/>
        <end position="152"/>
    </location>
</feature>
<gene>
    <name evidence="14" type="ORF">HKI87_03g20400</name>
</gene>
<keyword evidence="3" id="KW-1003">Cell membrane</keyword>
<keyword evidence="2" id="KW-0813">Transport</keyword>
<keyword evidence="8 12" id="KW-0472">Membrane</keyword>
<evidence type="ECO:0000256" key="10">
    <source>
        <dbReference type="ARBA" id="ARBA00047524"/>
    </source>
</evidence>
<evidence type="ECO:0000256" key="6">
    <source>
        <dbReference type="ARBA" id="ARBA00023053"/>
    </source>
</evidence>
<dbReference type="PANTHER" id="PTHR10110:SF86">
    <property type="entry name" value="SODIUM_HYDROGEN EXCHANGER 7"/>
    <property type="match status" value="1"/>
</dbReference>
<proteinExistence type="predicted"/>
<dbReference type="EMBL" id="CP151503">
    <property type="protein sequence ID" value="WZN60506.1"/>
    <property type="molecule type" value="Genomic_DNA"/>
</dbReference>
<dbReference type="GO" id="GO:0051453">
    <property type="term" value="P:regulation of intracellular pH"/>
    <property type="evidence" value="ECO:0007669"/>
    <property type="project" value="TreeGrafter"/>
</dbReference>
<evidence type="ECO:0000256" key="2">
    <source>
        <dbReference type="ARBA" id="ARBA00022448"/>
    </source>
</evidence>
<feature type="transmembrane region" description="Helical" evidence="12">
    <location>
        <begin position="172"/>
        <end position="187"/>
    </location>
</feature>
<dbReference type="Gene3D" id="6.10.140.1330">
    <property type="match status" value="1"/>
</dbReference>
<dbReference type="InterPro" id="IPR006153">
    <property type="entry name" value="Cation/H_exchanger_TM"/>
</dbReference>
<evidence type="ECO:0000256" key="3">
    <source>
        <dbReference type="ARBA" id="ARBA00022475"/>
    </source>
</evidence>
<keyword evidence="9" id="KW-0739">Sodium transport</keyword>
<comment type="catalytic activity">
    <reaction evidence="10">
        <text>Na(+)(in) + H(+)(out) = Na(+)(out) + H(+)(in)</text>
        <dbReference type="Rhea" id="RHEA:29419"/>
        <dbReference type="ChEBI" id="CHEBI:15378"/>
        <dbReference type="ChEBI" id="CHEBI:29101"/>
    </reaction>
</comment>
<evidence type="ECO:0000256" key="5">
    <source>
        <dbReference type="ARBA" id="ARBA00022989"/>
    </source>
</evidence>
<reference evidence="14 15" key="1">
    <citation type="submission" date="2024-03" db="EMBL/GenBank/DDBJ databases">
        <title>Complete genome sequence of the green alga Chloropicon roscoffensis RCC1871.</title>
        <authorList>
            <person name="Lemieux C."/>
            <person name="Pombert J.-F."/>
            <person name="Otis C."/>
            <person name="Turmel M."/>
        </authorList>
    </citation>
    <scope>NUCLEOTIDE SEQUENCE [LARGE SCALE GENOMIC DNA]</scope>
    <source>
        <strain evidence="14 15">RCC1871</strain>
    </source>
</reference>
<dbReference type="AlphaFoldDB" id="A0AAX4P378"/>
<keyword evidence="5 12" id="KW-1133">Transmembrane helix</keyword>
<evidence type="ECO:0000313" key="14">
    <source>
        <dbReference type="EMBL" id="WZN60506.1"/>
    </source>
</evidence>
<feature type="transmembrane region" description="Helical" evidence="12">
    <location>
        <begin position="452"/>
        <end position="480"/>
    </location>
</feature>
<dbReference type="Pfam" id="PF00999">
    <property type="entry name" value="Na_H_Exchanger"/>
    <property type="match status" value="1"/>
</dbReference>
<evidence type="ECO:0000256" key="1">
    <source>
        <dbReference type="ARBA" id="ARBA00004651"/>
    </source>
</evidence>
<evidence type="ECO:0000256" key="7">
    <source>
        <dbReference type="ARBA" id="ARBA00023065"/>
    </source>
</evidence>
<comment type="subcellular location">
    <subcellularLocation>
        <location evidence="1">Cell membrane</location>
        <topology evidence="1">Multi-pass membrane protein</topology>
    </subcellularLocation>
</comment>
<feature type="domain" description="Cation/H+ exchanger transmembrane" evidence="13">
    <location>
        <begin position="160"/>
        <end position="534"/>
    </location>
</feature>
<feature type="transmembrane region" description="Helical" evidence="12">
    <location>
        <begin position="407"/>
        <end position="432"/>
    </location>
</feature>
<evidence type="ECO:0000256" key="9">
    <source>
        <dbReference type="ARBA" id="ARBA00023201"/>
    </source>
</evidence>
<organism evidence="14 15">
    <name type="scientific">Chloropicon roscoffensis</name>
    <dbReference type="NCBI Taxonomy" id="1461544"/>
    <lineage>
        <taxon>Eukaryota</taxon>
        <taxon>Viridiplantae</taxon>
        <taxon>Chlorophyta</taxon>
        <taxon>Chloropicophyceae</taxon>
        <taxon>Chloropicales</taxon>
        <taxon>Chloropicaceae</taxon>
        <taxon>Chloropicon</taxon>
    </lineage>
</organism>